<accession>A0ABN7CDG5</accession>
<evidence type="ECO:0000313" key="1">
    <source>
        <dbReference type="EMBL" id="BEV04407.1"/>
    </source>
</evidence>
<dbReference type="RefSeq" id="WP_338615028.1">
    <property type="nucleotide sequence ID" value="NZ_AP029022.1"/>
</dbReference>
<evidence type="ECO:0000313" key="2">
    <source>
        <dbReference type="Proteomes" id="UP001380186"/>
    </source>
</evidence>
<name>A0ABN7CDG5_9FLAO</name>
<protein>
    <submittedName>
        <fullName evidence="1">Uncharacterized protein</fullName>
    </submittedName>
</protein>
<sequence>MKNVHIPNPCSEKWEMMSPQEKGRFCSVCNKCVIDFTQKQPSEIQQMIDEKNDEEICGRFYNHQLNTGNPSEKLKAKFFKYIPAHFQNNRIVLTVLSVILFLTGCSKQKEESFATTGLLRMEEDSIPENKNYVMGEAKIDESDSCVKISKKDSVVTKNTSSKKSTIQHK</sequence>
<dbReference type="Proteomes" id="UP001380186">
    <property type="component" value="Chromosome"/>
</dbReference>
<organism evidence="1 2">
    <name type="scientific">Chryseobacterium gambrini</name>
    <dbReference type="NCBI Taxonomy" id="373672"/>
    <lineage>
        <taxon>Bacteria</taxon>
        <taxon>Pseudomonadati</taxon>
        <taxon>Bacteroidota</taxon>
        <taxon>Flavobacteriia</taxon>
        <taxon>Flavobacteriales</taxon>
        <taxon>Weeksellaceae</taxon>
        <taxon>Chryseobacterium group</taxon>
        <taxon>Chryseobacterium</taxon>
    </lineage>
</organism>
<proteinExistence type="predicted"/>
<dbReference type="EMBL" id="AP029022">
    <property type="protein sequence ID" value="BEV04407.1"/>
    <property type="molecule type" value="Genomic_DNA"/>
</dbReference>
<keyword evidence="2" id="KW-1185">Reference proteome</keyword>
<gene>
    <name evidence="1" type="ORF">CRDW_17810</name>
</gene>
<reference evidence="1 2" key="1">
    <citation type="journal article" date="2020" name="Microbes Environ.">
        <title>Synthetic bacterial community of duckweed: a simple and stable system to study plant-microbe interactions.</title>
        <authorList>
            <person name="Ishizawa H."/>
            <person name="Tada M."/>
            <person name="Kuroda M."/>
            <person name="Inoue D."/>
            <person name="Futamata H."/>
            <person name="Ike M."/>
        </authorList>
    </citation>
    <scope>NUCLEOTIDE SEQUENCE [LARGE SCALE GENOMIC DNA]</scope>
    <source>
        <strain evidence="1 2">DW100</strain>
    </source>
</reference>